<sequence>MLSIVFCSHLINFKWLQNFLIPCLFKNFTGFDCPFCGLQRSVVALLEGDLVASFKYQPATILLLLALLLSASGQRLQFNNKRLVKRVVYSLTTVCFLAFYLYKIIPALN</sequence>
<evidence type="ECO:0000313" key="2">
    <source>
        <dbReference type="EMBL" id="MDT3405258.1"/>
    </source>
</evidence>
<dbReference type="InterPro" id="IPR021215">
    <property type="entry name" value="DUF2752"/>
</dbReference>
<evidence type="ECO:0008006" key="4">
    <source>
        <dbReference type="Google" id="ProtNLM"/>
    </source>
</evidence>
<feature type="transmembrane region" description="Helical" evidence="1">
    <location>
        <begin position="54"/>
        <end position="71"/>
    </location>
</feature>
<evidence type="ECO:0000256" key="1">
    <source>
        <dbReference type="SAM" id="Phobius"/>
    </source>
</evidence>
<keyword evidence="3" id="KW-1185">Reference proteome</keyword>
<organism evidence="2 3">
    <name type="scientific">Mucilaginibacter terrae</name>
    <dbReference type="NCBI Taxonomy" id="1955052"/>
    <lineage>
        <taxon>Bacteria</taxon>
        <taxon>Pseudomonadati</taxon>
        <taxon>Bacteroidota</taxon>
        <taxon>Sphingobacteriia</taxon>
        <taxon>Sphingobacteriales</taxon>
        <taxon>Sphingobacteriaceae</taxon>
        <taxon>Mucilaginibacter</taxon>
    </lineage>
</organism>
<accession>A0ABU3GZQ4</accession>
<keyword evidence="1" id="KW-0812">Transmembrane</keyword>
<dbReference type="EMBL" id="JAVLVU010000001">
    <property type="protein sequence ID" value="MDT3405258.1"/>
    <property type="molecule type" value="Genomic_DNA"/>
</dbReference>
<name>A0ABU3GZQ4_9SPHI</name>
<reference evidence="3" key="1">
    <citation type="submission" date="2023-07" db="EMBL/GenBank/DDBJ databases">
        <title>Functional and genomic diversity of the sorghum phyllosphere microbiome.</title>
        <authorList>
            <person name="Shade A."/>
        </authorList>
    </citation>
    <scope>NUCLEOTIDE SEQUENCE [LARGE SCALE GENOMIC DNA]</scope>
    <source>
        <strain evidence="3">SORGH_AS_0422</strain>
    </source>
</reference>
<evidence type="ECO:0000313" key="3">
    <source>
        <dbReference type="Proteomes" id="UP001258315"/>
    </source>
</evidence>
<keyword evidence="1" id="KW-0472">Membrane</keyword>
<dbReference type="Pfam" id="PF10825">
    <property type="entry name" value="DUF2752"/>
    <property type="match status" value="1"/>
</dbReference>
<feature type="transmembrane region" description="Helical" evidence="1">
    <location>
        <begin position="83"/>
        <end position="102"/>
    </location>
</feature>
<dbReference type="Proteomes" id="UP001258315">
    <property type="component" value="Unassembled WGS sequence"/>
</dbReference>
<dbReference type="RefSeq" id="WP_311953594.1">
    <property type="nucleotide sequence ID" value="NZ_JAVLVU010000001.1"/>
</dbReference>
<proteinExistence type="predicted"/>
<keyword evidence="1" id="KW-1133">Transmembrane helix</keyword>
<protein>
    <recommendedName>
        <fullName evidence="4">DUF2752 domain-containing protein</fullName>
    </recommendedName>
</protein>
<comment type="caution">
    <text evidence="2">The sequence shown here is derived from an EMBL/GenBank/DDBJ whole genome shotgun (WGS) entry which is preliminary data.</text>
</comment>
<gene>
    <name evidence="2" type="ORF">QE417_004330</name>
</gene>